<feature type="region of interest" description="Disordered" evidence="1">
    <location>
        <begin position="48"/>
        <end position="68"/>
    </location>
</feature>
<gene>
    <name evidence="2" type="ORF">Y1Q_0010895</name>
</gene>
<organism evidence="2 3">
    <name type="scientific">Alligator mississippiensis</name>
    <name type="common">American alligator</name>
    <dbReference type="NCBI Taxonomy" id="8496"/>
    <lineage>
        <taxon>Eukaryota</taxon>
        <taxon>Metazoa</taxon>
        <taxon>Chordata</taxon>
        <taxon>Craniata</taxon>
        <taxon>Vertebrata</taxon>
        <taxon>Euteleostomi</taxon>
        <taxon>Archelosauria</taxon>
        <taxon>Archosauria</taxon>
        <taxon>Crocodylia</taxon>
        <taxon>Alligatoridae</taxon>
        <taxon>Alligatorinae</taxon>
        <taxon>Alligator</taxon>
    </lineage>
</organism>
<comment type="caution">
    <text evidence="2">The sequence shown here is derived from an EMBL/GenBank/DDBJ whole genome shotgun (WGS) entry which is preliminary data.</text>
</comment>
<evidence type="ECO:0000256" key="1">
    <source>
        <dbReference type="SAM" id="MobiDB-lite"/>
    </source>
</evidence>
<accession>A0A151M7G7</accession>
<dbReference type="Proteomes" id="UP000050525">
    <property type="component" value="Unassembled WGS sequence"/>
</dbReference>
<protein>
    <submittedName>
        <fullName evidence="2">Uncharacterized protein</fullName>
    </submittedName>
</protein>
<dbReference type="EMBL" id="AKHW03006437">
    <property type="protein sequence ID" value="KYO20380.1"/>
    <property type="molecule type" value="Genomic_DNA"/>
</dbReference>
<dbReference type="AlphaFoldDB" id="A0A151M7G7"/>
<reference evidence="2 3" key="1">
    <citation type="journal article" date="2012" name="Genome Biol.">
        <title>Sequencing three crocodilian genomes to illuminate the evolution of archosaurs and amniotes.</title>
        <authorList>
            <person name="St John J.A."/>
            <person name="Braun E.L."/>
            <person name="Isberg S.R."/>
            <person name="Miles L.G."/>
            <person name="Chong A.Y."/>
            <person name="Gongora J."/>
            <person name="Dalzell P."/>
            <person name="Moran C."/>
            <person name="Bed'hom B."/>
            <person name="Abzhanov A."/>
            <person name="Burgess S.C."/>
            <person name="Cooksey A.M."/>
            <person name="Castoe T.A."/>
            <person name="Crawford N.G."/>
            <person name="Densmore L.D."/>
            <person name="Drew J.C."/>
            <person name="Edwards S.V."/>
            <person name="Faircloth B.C."/>
            <person name="Fujita M.K."/>
            <person name="Greenwold M.J."/>
            <person name="Hoffmann F.G."/>
            <person name="Howard J.M."/>
            <person name="Iguchi T."/>
            <person name="Janes D.E."/>
            <person name="Khan S.Y."/>
            <person name="Kohno S."/>
            <person name="de Koning A.J."/>
            <person name="Lance S.L."/>
            <person name="McCarthy F.M."/>
            <person name="McCormack J.E."/>
            <person name="Merchant M.E."/>
            <person name="Peterson D.G."/>
            <person name="Pollock D.D."/>
            <person name="Pourmand N."/>
            <person name="Raney B.J."/>
            <person name="Roessler K.A."/>
            <person name="Sanford J.R."/>
            <person name="Sawyer R.H."/>
            <person name="Schmidt C.J."/>
            <person name="Triplett E.W."/>
            <person name="Tuberville T.D."/>
            <person name="Venegas-Anaya M."/>
            <person name="Howard J.T."/>
            <person name="Jarvis E.D."/>
            <person name="Guillette L.J.Jr."/>
            <person name="Glenn T.C."/>
            <person name="Green R.E."/>
            <person name="Ray D.A."/>
        </authorList>
    </citation>
    <scope>NUCLEOTIDE SEQUENCE [LARGE SCALE GENOMIC DNA]</scope>
    <source>
        <strain evidence="2">KSC_2009_1</strain>
    </source>
</reference>
<evidence type="ECO:0000313" key="2">
    <source>
        <dbReference type="EMBL" id="KYO20380.1"/>
    </source>
</evidence>
<name>A0A151M7G7_ALLMI</name>
<sequence>MTLHLEGQLLNLPHRSAELKDIILRKTKGLLQMRTAYEKTDTDWLLSPQQSKREVGSSGSSDSQRCERGEVSCGFSTIFRKGLH</sequence>
<keyword evidence="3" id="KW-1185">Reference proteome</keyword>
<evidence type="ECO:0000313" key="3">
    <source>
        <dbReference type="Proteomes" id="UP000050525"/>
    </source>
</evidence>
<proteinExistence type="predicted"/>